<dbReference type="Proteomes" id="UP000604046">
    <property type="component" value="Unassembled WGS sequence"/>
</dbReference>
<protein>
    <submittedName>
        <fullName evidence="1">Uncharacterized protein</fullName>
    </submittedName>
</protein>
<feature type="non-terminal residue" evidence="1">
    <location>
        <position position="398"/>
    </location>
</feature>
<evidence type="ECO:0000313" key="2">
    <source>
        <dbReference type="Proteomes" id="UP000604046"/>
    </source>
</evidence>
<comment type="caution">
    <text evidence="1">The sequence shown here is derived from an EMBL/GenBank/DDBJ whole genome shotgun (WGS) entry which is preliminary data.</text>
</comment>
<dbReference type="AlphaFoldDB" id="A0A812SW52"/>
<proteinExistence type="predicted"/>
<dbReference type="EMBL" id="CAJNDS010002501">
    <property type="protein sequence ID" value="CAE7501361.1"/>
    <property type="molecule type" value="Genomic_DNA"/>
</dbReference>
<accession>A0A812SW52</accession>
<organism evidence="1 2">
    <name type="scientific">Symbiodinium natans</name>
    <dbReference type="NCBI Taxonomy" id="878477"/>
    <lineage>
        <taxon>Eukaryota</taxon>
        <taxon>Sar</taxon>
        <taxon>Alveolata</taxon>
        <taxon>Dinophyceae</taxon>
        <taxon>Suessiales</taxon>
        <taxon>Symbiodiniaceae</taxon>
        <taxon>Symbiodinium</taxon>
    </lineage>
</organism>
<name>A0A812SW52_9DINO</name>
<evidence type="ECO:0000313" key="1">
    <source>
        <dbReference type="EMBL" id="CAE7501361.1"/>
    </source>
</evidence>
<keyword evidence="2" id="KW-1185">Reference proteome</keyword>
<gene>
    <name evidence="1" type="ORF">SNAT2548_LOCUS28081</name>
</gene>
<reference evidence="1" key="1">
    <citation type="submission" date="2021-02" db="EMBL/GenBank/DDBJ databases">
        <authorList>
            <person name="Dougan E. K."/>
            <person name="Rhodes N."/>
            <person name="Thang M."/>
            <person name="Chan C."/>
        </authorList>
    </citation>
    <scope>NUCLEOTIDE SEQUENCE</scope>
</reference>
<sequence length="398" mass="43392">MKNCSTPGSRGKLGTESENKDCLTIDEDDDYAQLRTCTDDDDDDDWDDQLLVWDDEETFLRTTDGDNCLGSKKGKAIAALADKPAKCAGVRQIKVPGEVVCPAGSLLSYVNKASDTGVLTYRCLEGTAMGSCIEWNTPSMSQGDQAFMEATITCNPGMALQAVYVEETGSADSASNSFRYRCCYSASLVMAIVPKGFLGLGLDPFEGAYCPTSRDISGRLLYMQRSSFRATGNPASTLGFDYKLGKWCLDNKYMLRSCIASHVAMPLDDDGLTSPDWQVVAVTDFHGDFKAQGVSTISPTKRVRKKPTLVSFSASRPSVPEECKESVPDWEVAKSLSDDNPCKMVSGKKPPSYSAYNSDKEKYGAAAWWESMSPFFTGKGGAGYSYSNIKKCWSRESK</sequence>